<protein>
    <submittedName>
        <fullName evidence="2">Uncharacterized protein</fullName>
    </submittedName>
</protein>
<feature type="compositionally biased region" description="Low complexity" evidence="1">
    <location>
        <begin position="75"/>
        <end position="92"/>
    </location>
</feature>
<name>A0A165RDR0_9AGAM</name>
<gene>
    <name evidence="2" type="ORF">NEOLEDRAFT_1136157</name>
</gene>
<organism evidence="2 3">
    <name type="scientific">Neolentinus lepideus HHB14362 ss-1</name>
    <dbReference type="NCBI Taxonomy" id="1314782"/>
    <lineage>
        <taxon>Eukaryota</taxon>
        <taxon>Fungi</taxon>
        <taxon>Dikarya</taxon>
        <taxon>Basidiomycota</taxon>
        <taxon>Agaricomycotina</taxon>
        <taxon>Agaricomycetes</taxon>
        <taxon>Gloeophyllales</taxon>
        <taxon>Gloeophyllaceae</taxon>
        <taxon>Neolentinus</taxon>
    </lineage>
</organism>
<feature type="compositionally biased region" description="Basic residues" evidence="1">
    <location>
        <begin position="179"/>
        <end position="190"/>
    </location>
</feature>
<reference evidence="2 3" key="1">
    <citation type="journal article" date="2016" name="Mol. Biol. Evol.">
        <title>Comparative Genomics of Early-Diverging Mushroom-Forming Fungi Provides Insights into the Origins of Lignocellulose Decay Capabilities.</title>
        <authorList>
            <person name="Nagy L.G."/>
            <person name="Riley R."/>
            <person name="Tritt A."/>
            <person name="Adam C."/>
            <person name="Daum C."/>
            <person name="Floudas D."/>
            <person name="Sun H."/>
            <person name="Yadav J.S."/>
            <person name="Pangilinan J."/>
            <person name="Larsson K.H."/>
            <person name="Matsuura K."/>
            <person name="Barry K."/>
            <person name="Labutti K."/>
            <person name="Kuo R."/>
            <person name="Ohm R.A."/>
            <person name="Bhattacharya S.S."/>
            <person name="Shirouzu T."/>
            <person name="Yoshinaga Y."/>
            <person name="Martin F.M."/>
            <person name="Grigoriev I.V."/>
            <person name="Hibbett D.S."/>
        </authorList>
    </citation>
    <scope>NUCLEOTIDE SEQUENCE [LARGE SCALE GENOMIC DNA]</scope>
    <source>
        <strain evidence="2 3">HHB14362 ss-1</strain>
    </source>
</reference>
<dbReference type="Proteomes" id="UP000076761">
    <property type="component" value="Unassembled WGS sequence"/>
</dbReference>
<evidence type="ECO:0000313" key="3">
    <source>
        <dbReference type="Proteomes" id="UP000076761"/>
    </source>
</evidence>
<feature type="compositionally biased region" description="Polar residues" evidence="1">
    <location>
        <begin position="142"/>
        <end position="151"/>
    </location>
</feature>
<keyword evidence="3" id="KW-1185">Reference proteome</keyword>
<sequence>MHPYKRRRTATSVLAGDFDPSPGRDVLTSLLNGVGPYKVVEREETTRRDRKKEKRDRERERRKAKTAEKAKQKEVQQAQAGPSNASGAAAAPRLSFPIPIPATTTSSFWRARPAIHIPSAGQRPSSVTPPPSPRSTPDRYVASSSRNSSKRPYTPSDFHDLHHADIASSATASPQPAPQRKRRAAARKGWKGWVEGSPPPSDKLINLDVAQVLPERRTRSGKNFDAIGVGKEGWV</sequence>
<proteinExistence type="predicted"/>
<dbReference type="AlphaFoldDB" id="A0A165RDR0"/>
<dbReference type="EMBL" id="KV425583">
    <property type="protein sequence ID" value="KZT23670.1"/>
    <property type="molecule type" value="Genomic_DNA"/>
</dbReference>
<dbReference type="InParanoid" id="A0A165RDR0"/>
<accession>A0A165RDR0</accession>
<evidence type="ECO:0000256" key="1">
    <source>
        <dbReference type="SAM" id="MobiDB-lite"/>
    </source>
</evidence>
<feature type="region of interest" description="Disordered" evidence="1">
    <location>
        <begin position="116"/>
        <end position="203"/>
    </location>
</feature>
<evidence type="ECO:0000313" key="2">
    <source>
        <dbReference type="EMBL" id="KZT23670.1"/>
    </source>
</evidence>
<feature type="compositionally biased region" description="Basic and acidic residues" evidence="1">
    <location>
        <begin position="55"/>
        <end position="74"/>
    </location>
</feature>
<dbReference type="OrthoDB" id="3267892at2759"/>
<feature type="region of interest" description="Disordered" evidence="1">
    <location>
        <begin position="1"/>
        <end position="92"/>
    </location>
</feature>